<proteinExistence type="predicted"/>
<name>A0A9X2X5T3_9HYPH</name>
<dbReference type="InterPro" id="IPR038444">
    <property type="entry name" value="DUF465_sf"/>
</dbReference>
<protein>
    <submittedName>
        <fullName evidence="2">DUF465 domain-containing protein</fullName>
    </submittedName>
</protein>
<feature type="coiled-coil region" evidence="1">
    <location>
        <begin position="7"/>
        <end position="55"/>
    </location>
</feature>
<dbReference type="Pfam" id="PF04325">
    <property type="entry name" value="DUF465"/>
    <property type="match status" value="1"/>
</dbReference>
<dbReference type="InterPro" id="IPR007420">
    <property type="entry name" value="DUF465"/>
</dbReference>
<evidence type="ECO:0000313" key="2">
    <source>
        <dbReference type="EMBL" id="MCT8989103.1"/>
    </source>
</evidence>
<reference evidence="2" key="1">
    <citation type="submission" date="2022-08" db="EMBL/GenBank/DDBJ databases">
        <title>Chelativorans sichuanense sp. nov., a paraffin oil-degrading bacterium isolated from a mixture of oil-based drill cuttings and paddy soil.</title>
        <authorList>
            <person name="Yu J."/>
            <person name="Liu H."/>
            <person name="Chen Q."/>
        </authorList>
    </citation>
    <scope>NUCLEOTIDE SEQUENCE</scope>
    <source>
        <strain evidence="2">SCAU 2101</strain>
    </source>
</reference>
<evidence type="ECO:0000256" key="1">
    <source>
        <dbReference type="SAM" id="Coils"/>
    </source>
</evidence>
<organism evidence="2 3">
    <name type="scientific">Chelativorans petroleitrophicus</name>
    <dbReference type="NCBI Taxonomy" id="2975484"/>
    <lineage>
        <taxon>Bacteria</taxon>
        <taxon>Pseudomonadati</taxon>
        <taxon>Pseudomonadota</taxon>
        <taxon>Alphaproteobacteria</taxon>
        <taxon>Hyphomicrobiales</taxon>
        <taxon>Phyllobacteriaceae</taxon>
        <taxon>Chelativorans</taxon>
    </lineage>
</organism>
<comment type="caution">
    <text evidence="2">The sequence shown here is derived from an EMBL/GenBank/DDBJ whole genome shotgun (WGS) entry which is preliminary data.</text>
</comment>
<dbReference type="EMBL" id="JAODNV010000004">
    <property type="protein sequence ID" value="MCT8989103.1"/>
    <property type="molecule type" value="Genomic_DNA"/>
</dbReference>
<accession>A0A9X2X5T3</accession>
<dbReference type="AlphaFoldDB" id="A0A9X2X5T3"/>
<keyword evidence="1" id="KW-0175">Coiled coil</keyword>
<sequence>MSLESHLAELRKKHGDLQREIDDAMAHPSVDAFEIAQLKRRKLAIKDEMERIKAAKDSQTRH</sequence>
<gene>
    <name evidence="2" type="ORF">NYR54_02165</name>
</gene>
<dbReference type="RefSeq" id="WP_261513787.1">
    <property type="nucleotide sequence ID" value="NZ_JAODNV010000004.1"/>
</dbReference>
<dbReference type="Gene3D" id="6.10.280.50">
    <property type="match status" value="1"/>
</dbReference>
<dbReference type="Proteomes" id="UP001149009">
    <property type="component" value="Unassembled WGS sequence"/>
</dbReference>
<evidence type="ECO:0000313" key="3">
    <source>
        <dbReference type="Proteomes" id="UP001149009"/>
    </source>
</evidence>
<keyword evidence="3" id="KW-1185">Reference proteome</keyword>